<evidence type="ECO:0000256" key="1">
    <source>
        <dbReference type="ARBA" id="ARBA00022729"/>
    </source>
</evidence>
<evidence type="ECO:0000313" key="5">
    <source>
        <dbReference type="Proteomes" id="UP000242310"/>
    </source>
</evidence>
<evidence type="ECO:0000313" key="4">
    <source>
        <dbReference type="EMBL" id="PSL47026.1"/>
    </source>
</evidence>
<proteinExistence type="predicted"/>
<evidence type="ECO:0000256" key="2">
    <source>
        <dbReference type="SAM" id="SignalP"/>
    </source>
</evidence>
<dbReference type="EMBL" id="PYAV01000005">
    <property type="protein sequence ID" value="PSL47026.1"/>
    <property type="molecule type" value="Genomic_DNA"/>
</dbReference>
<feature type="domain" description="SLH" evidence="3">
    <location>
        <begin position="89"/>
        <end position="143"/>
    </location>
</feature>
<feature type="domain" description="SLH" evidence="3">
    <location>
        <begin position="25"/>
        <end position="88"/>
    </location>
</feature>
<organism evidence="4 5">
    <name type="scientific">Salsuginibacillus halophilus</name>
    <dbReference type="NCBI Taxonomy" id="517424"/>
    <lineage>
        <taxon>Bacteria</taxon>
        <taxon>Bacillati</taxon>
        <taxon>Bacillota</taxon>
        <taxon>Bacilli</taxon>
        <taxon>Bacillales</taxon>
        <taxon>Bacillaceae</taxon>
        <taxon>Salsuginibacillus</taxon>
    </lineage>
</organism>
<accession>A0A2P8HLD2</accession>
<dbReference type="InterPro" id="IPR051465">
    <property type="entry name" value="Cell_Envelope_Struct_Comp"/>
</dbReference>
<dbReference type="PANTHER" id="PTHR43308:SF5">
    <property type="entry name" value="S-LAYER PROTEIN _ PEPTIDOGLYCAN ENDO-BETA-N-ACETYLGLUCOSAMINIDASE"/>
    <property type="match status" value="1"/>
</dbReference>
<keyword evidence="1 2" id="KW-0732">Signal</keyword>
<protein>
    <submittedName>
        <fullName evidence="4">S-layer family protein</fullName>
    </submittedName>
</protein>
<feature type="chain" id="PRO_5038663412" evidence="2">
    <location>
        <begin position="20"/>
        <end position="527"/>
    </location>
</feature>
<gene>
    <name evidence="4" type="ORF">B0H94_105181</name>
</gene>
<dbReference type="AlphaFoldDB" id="A0A2P8HLD2"/>
<dbReference type="Pfam" id="PF00395">
    <property type="entry name" value="SLH"/>
    <property type="match status" value="3"/>
</dbReference>
<dbReference type="PANTHER" id="PTHR43308">
    <property type="entry name" value="OUTER MEMBRANE PROTEIN ALPHA-RELATED"/>
    <property type="match status" value="1"/>
</dbReference>
<dbReference type="RefSeq" id="WP_181315288.1">
    <property type="nucleotide sequence ID" value="NZ_PYAV01000005.1"/>
</dbReference>
<sequence>MKRWTLPAAGALLTGSFLAAGTIHAGELFDDVSKDHWADAYIHDVYDAGIIHGYPDGSFQPDTHMTRAEAAYFVQNLLNLENHLEGADFRDAGEDHEAAEAIGAVAAAGIMQGADGYFRPDDNVTRAEMSQLIANAYDLPPASTPVNFEDIDENHWGFEAVASLHETGVIEGTSAAAFSPDRSITRAEAATIISRSLNHEEDKTDDTEALIHDVMKQNLNVESYTFDGTMDFHVDLPDDENNEFDTNTEINSDLEGAFQAEPLIVETVQTLDMNDDMMEPIQEASVVTEDAVYTKVSDDELQTYPEEWTGKFIEQTVPEDSGFDFNYDQIQEASLALYEPMIEALGSEAIDVLPAGEVEALAHVDHDYALHYELTEDDLVALFDAVEEDILPEFEELLETPELAAMNQEMEDIQTEQPADFDEALELMLDSLDIETMEFYQAIDEDGYITYDTGSISLAFDIEGDQVEFAIDYAVNMENFNEEVAFTYGIPSEENIITMEELLEWQEEQFENEMPDFDEDEFLENNE</sequence>
<comment type="caution">
    <text evidence="4">The sequence shown here is derived from an EMBL/GenBank/DDBJ whole genome shotgun (WGS) entry which is preliminary data.</text>
</comment>
<dbReference type="PROSITE" id="PS51272">
    <property type="entry name" value="SLH"/>
    <property type="match status" value="3"/>
</dbReference>
<keyword evidence="5" id="KW-1185">Reference proteome</keyword>
<reference evidence="4 5" key="1">
    <citation type="submission" date="2018-03" db="EMBL/GenBank/DDBJ databases">
        <title>Genomic Encyclopedia of Type Strains, Phase III (KMG-III): the genomes of soil and plant-associated and newly described type strains.</title>
        <authorList>
            <person name="Whitman W."/>
        </authorList>
    </citation>
    <scope>NUCLEOTIDE SEQUENCE [LARGE SCALE GENOMIC DNA]</scope>
    <source>
        <strain evidence="4 5">CGMCC 1.07653</strain>
    </source>
</reference>
<dbReference type="InterPro" id="IPR001119">
    <property type="entry name" value="SLH_dom"/>
</dbReference>
<dbReference type="Proteomes" id="UP000242310">
    <property type="component" value="Unassembled WGS sequence"/>
</dbReference>
<feature type="signal peptide" evidence="2">
    <location>
        <begin position="1"/>
        <end position="19"/>
    </location>
</feature>
<evidence type="ECO:0000259" key="3">
    <source>
        <dbReference type="PROSITE" id="PS51272"/>
    </source>
</evidence>
<name>A0A2P8HLD2_9BACI</name>
<feature type="domain" description="SLH" evidence="3">
    <location>
        <begin position="144"/>
        <end position="207"/>
    </location>
</feature>